<name>M9RM01_9RHOB</name>
<dbReference type="HOGENOM" id="CLU_100965_0_1_5"/>
<dbReference type="eggNOG" id="ENOG5032S56">
    <property type="taxonomic scope" value="Bacteria"/>
</dbReference>
<feature type="chain" id="PRO_5004102347" description="DUF4174 domain-containing protein" evidence="2">
    <location>
        <begin position="20"/>
        <end position="155"/>
    </location>
</feature>
<evidence type="ECO:0000313" key="4">
    <source>
        <dbReference type="EMBL" id="AGI70830.1"/>
    </source>
</evidence>
<proteinExistence type="predicted"/>
<dbReference type="EMBL" id="CP003742">
    <property type="protein sequence ID" value="AGI70830.1"/>
    <property type="molecule type" value="Genomic_DNA"/>
</dbReference>
<keyword evidence="1 2" id="KW-0732">Signal</keyword>
<evidence type="ECO:0000256" key="2">
    <source>
        <dbReference type="SAM" id="SignalP"/>
    </source>
</evidence>
<dbReference type="RefSeq" id="WP_015494062.1">
    <property type="nucleotide sequence ID" value="NC_020908.1"/>
</dbReference>
<protein>
    <recommendedName>
        <fullName evidence="3">DUF4174 domain-containing protein</fullName>
    </recommendedName>
</protein>
<dbReference type="AlphaFoldDB" id="M9RM01"/>
<dbReference type="InterPro" id="IPR025232">
    <property type="entry name" value="DUF4174"/>
</dbReference>
<evidence type="ECO:0000259" key="3">
    <source>
        <dbReference type="Pfam" id="PF13778"/>
    </source>
</evidence>
<evidence type="ECO:0000256" key="1">
    <source>
        <dbReference type="ARBA" id="ARBA00022729"/>
    </source>
</evidence>
<accession>M9RM01</accession>
<organism evidence="4 5">
    <name type="scientific">Octadecabacter arcticus 238</name>
    <dbReference type="NCBI Taxonomy" id="391616"/>
    <lineage>
        <taxon>Bacteria</taxon>
        <taxon>Pseudomonadati</taxon>
        <taxon>Pseudomonadota</taxon>
        <taxon>Alphaproteobacteria</taxon>
        <taxon>Rhodobacterales</taxon>
        <taxon>Roseobacteraceae</taxon>
        <taxon>Octadecabacter</taxon>
    </lineage>
</organism>
<keyword evidence="5" id="KW-1185">Reference proteome</keyword>
<gene>
    <name evidence="4" type="ORF">OA238_c05990</name>
</gene>
<reference evidence="4 5" key="1">
    <citation type="journal article" date="2013" name="PLoS ONE">
        <title>Poles Apart: Arctic and Antarctic Octadecabacter strains Share High Genome Plasticity and a New Type of Xanthorhodopsin.</title>
        <authorList>
            <person name="Vollmers J."/>
            <person name="Voget S."/>
            <person name="Dietrich S."/>
            <person name="Gollnow K."/>
            <person name="Smits M."/>
            <person name="Meyer K."/>
            <person name="Brinkhoff T."/>
            <person name="Simon M."/>
            <person name="Daniel R."/>
        </authorList>
    </citation>
    <scope>NUCLEOTIDE SEQUENCE [LARGE SCALE GENOMIC DNA]</scope>
    <source>
        <strain evidence="4 5">238</strain>
    </source>
</reference>
<feature type="signal peptide" evidence="2">
    <location>
        <begin position="1"/>
        <end position="19"/>
    </location>
</feature>
<evidence type="ECO:0000313" key="5">
    <source>
        <dbReference type="Proteomes" id="UP000004688"/>
    </source>
</evidence>
<dbReference type="KEGG" id="oar:OA238_c05990"/>
<sequence>MIRILAIISWGLAATVAVAQEAEVTSAPVLWNDDRSIAFDAASLDIDDFIWLARPVVVFADSPDDPRFRQQMDMLSARPDELAERDVIVVTDTDPDARSDLRLRLRPRGFMLVIMGKDGEVELRKPGPWSVREISRTIDKMPLREQEVDDRRALP</sequence>
<dbReference type="Pfam" id="PF13778">
    <property type="entry name" value="DUF4174"/>
    <property type="match status" value="1"/>
</dbReference>
<feature type="domain" description="DUF4174" evidence="3">
    <location>
        <begin position="46"/>
        <end position="147"/>
    </location>
</feature>
<dbReference type="STRING" id="391616.OA238_c05990"/>
<dbReference type="Proteomes" id="UP000004688">
    <property type="component" value="Chromosome"/>
</dbReference>